<keyword evidence="7" id="KW-0804">Transcription</keyword>
<accession>A0A081BTW1</accession>
<dbReference type="PANTHER" id="PTHR43547:SF2">
    <property type="entry name" value="HYBRID SIGNAL TRANSDUCTION HISTIDINE KINASE C"/>
    <property type="match status" value="1"/>
</dbReference>
<evidence type="ECO:0000256" key="6">
    <source>
        <dbReference type="ARBA" id="ARBA00023125"/>
    </source>
</evidence>
<keyword evidence="11" id="KW-0808">Transferase</keyword>
<dbReference type="SUPFAM" id="SSF52172">
    <property type="entry name" value="CheY-like"/>
    <property type="match status" value="1"/>
</dbReference>
<evidence type="ECO:0000256" key="2">
    <source>
        <dbReference type="ARBA" id="ARBA00012438"/>
    </source>
</evidence>
<dbReference type="InterPro" id="IPR003594">
    <property type="entry name" value="HATPase_dom"/>
</dbReference>
<evidence type="ECO:0000256" key="5">
    <source>
        <dbReference type="ARBA" id="ARBA00023015"/>
    </source>
</evidence>
<evidence type="ECO:0000256" key="1">
    <source>
        <dbReference type="ARBA" id="ARBA00000085"/>
    </source>
</evidence>
<dbReference type="PRINTS" id="PR00344">
    <property type="entry name" value="BCTRLSENSOR"/>
</dbReference>
<dbReference type="PROSITE" id="PS50109">
    <property type="entry name" value="HIS_KIN"/>
    <property type="match status" value="1"/>
</dbReference>
<comment type="catalytic activity">
    <reaction evidence="1">
        <text>ATP + protein L-histidine = ADP + protein N-phospho-L-histidine.</text>
        <dbReference type="EC" id="2.7.13.3"/>
    </reaction>
</comment>
<dbReference type="SMART" id="SM00388">
    <property type="entry name" value="HisKA"/>
    <property type="match status" value="1"/>
</dbReference>
<dbReference type="InterPro" id="IPR000014">
    <property type="entry name" value="PAS"/>
</dbReference>
<dbReference type="eggNOG" id="COG0642">
    <property type="taxonomic scope" value="Bacteria"/>
</dbReference>
<dbReference type="InterPro" id="IPR011006">
    <property type="entry name" value="CheY-like_superfamily"/>
</dbReference>
<feature type="modified residue" description="4-aspartylphosphate" evidence="8">
    <location>
        <position position="55"/>
    </location>
</feature>
<dbReference type="FunFam" id="3.40.50.2300:FF:000001">
    <property type="entry name" value="DNA-binding response regulator PhoB"/>
    <property type="match status" value="1"/>
</dbReference>
<dbReference type="Pfam" id="PF02518">
    <property type="entry name" value="HATPase_c"/>
    <property type="match status" value="1"/>
</dbReference>
<dbReference type="GO" id="GO:0000155">
    <property type="term" value="F:phosphorelay sensor kinase activity"/>
    <property type="evidence" value="ECO:0007669"/>
    <property type="project" value="InterPro"/>
</dbReference>
<dbReference type="CDD" id="cd17538">
    <property type="entry name" value="REC_D1_PleD-like"/>
    <property type="match status" value="1"/>
</dbReference>
<evidence type="ECO:0000256" key="3">
    <source>
        <dbReference type="ARBA" id="ARBA00022553"/>
    </source>
</evidence>
<dbReference type="eggNOG" id="COG0745">
    <property type="taxonomic scope" value="Bacteria"/>
</dbReference>
<protein>
    <recommendedName>
        <fullName evidence="2">histidine kinase</fullName>
        <ecNumber evidence="2">2.7.13.3</ecNumber>
    </recommendedName>
</protein>
<keyword evidence="4" id="KW-0902">Two-component regulatory system</keyword>
<dbReference type="PANTHER" id="PTHR43547">
    <property type="entry name" value="TWO-COMPONENT HISTIDINE KINASE"/>
    <property type="match status" value="1"/>
</dbReference>
<dbReference type="PROSITE" id="PS50110">
    <property type="entry name" value="RESPONSE_REGULATORY"/>
    <property type="match status" value="1"/>
</dbReference>
<dbReference type="SUPFAM" id="SSF47384">
    <property type="entry name" value="Homodimeric domain of signal transducing histidine kinase"/>
    <property type="match status" value="1"/>
</dbReference>
<dbReference type="InterPro" id="IPR036097">
    <property type="entry name" value="HisK_dim/P_sf"/>
</dbReference>
<evidence type="ECO:0000256" key="8">
    <source>
        <dbReference type="PROSITE-ProRule" id="PRU00169"/>
    </source>
</evidence>
<gene>
    <name evidence="11" type="ORF">U27_02725</name>
</gene>
<keyword evidence="6" id="KW-0238">DNA-binding</keyword>
<evidence type="ECO:0000259" key="9">
    <source>
        <dbReference type="PROSITE" id="PS50109"/>
    </source>
</evidence>
<feature type="domain" description="Histidine kinase" evidence="9">
    <location>
        <begin position="267"/>
        <end position="486"/>
    </location>
</feature>
<dbReference type="Pfam" id="PF00072">
    <property type="entry name" value="Response_reg"/>
    <property type="match status" value="1"/>
</dbReference>
<dbReference type="GO" id="GO:0003677">
    <property type="term" value="F:DNA binding"/>
    <property type="evidence" value="ECO:0007669"/>
    <property type="project" value="UniProtKB-KW"/>
</dbReference>
<dbReference type="InterPro" id="IPR004358">
    <property type="entry name" value="Sig_transdc_His_kin-like_C"/>
</dbReference>
<organism evidence="11">
    <name type="scientific">Vecturithrix granuli</name>
    <dbReference type="NCBI Taxonomy" id="1499967"/>
    <lineage>
        <taxon>Bacteria</taxon>
        <taxon>Candidatus Moduliflexota</taxon>
        <taxon>Candidatus Vecturitrichia</taxon>
        <taxon>Candidatus Vecturitrichales</taxon>
        <taxon>Candidatus Vecturitrichaceae</taxon>
        <taxon>Candidatus Vecturithrix</taxon>
    </lineage>
</organism>
<dbReference type="SMART" id="SM00448">
    <property type="entry name" value="REC"/>
    <property type="match status" value="1"/>
</dbReference>
<keyword evidence="12" id="KW-1185">Reference proteome</keyword>
<dbReference type="InterPro" id="IPR035965">
    <property type="entry name" value="PAS-like_dom_sf"/>
</dbReference>
<dbReference type="CDD" id="cd00082">
    <property type="entry name" value="HisKA"/>
    <property type="match status" value="1"/>
</dbReference>
<dbReference type="AlphaFoldDB" id="A0A081BTW1"/>
<evidence type="ECO:0000256" key="4">
    <source>
        <dbReference type="ARBA" id="ARBA00023012"/>
    </source>
</evidence>
<keyword evidence="11" id="KW-0418">Kinase</keyword>
<evidence type="ECO:0000313" key="12">
    <source>
        <dbReference type="Proteomes" id="UP000030661"/>
    </source>
</evidence>
<dbReference type="STRING" id="1499967.U27_02725"/>
<proteinExistence type="predicted"/>
<keyword evidence="5" id="KW-0805">Transcription regulation</keyword>
<dbReference type="HOGENOM" id="CLU_000445_114_72_0"/>
<keyword evidence="3 8" id="KW-0597">Phosphoprotein</keyword>
<dbReference type="EMBL" id="DF820464">
    <property type="protein sequence ID" value="GAK55766.1"/>
    <property type="molecule type" value="Genomic_DNA"/>
</dbReference>
<dbReference type="Pfam" id="PF13188">
    <property type="entry name" value="PAS_8"/>
    <property type="match status" value="1"/>
</dbReference>
<dbReference type="Gene3D" id="1.10.287.130">
    <property type="match status" value="1"/>
</dbReference>
<evidence type="ECO:0000313" key="11">
    <source>
        <dbReference type="EMBL" id="GAK55766.1"/>
    </source>
</evidence>
<reference evidence="11" key="1">
    <citation type="journal article" date="2015" name="PeerJ">
        <title>First genomic representation of candidate bacterial phylum KSB3 points to enhanced environmental sensing as a trigger of wastewater bulking.</title>
        <authorList>
            <person name="Sekiguchi Y."/>
            <person name="Ohashi A."/>
            <person name="Parks D.H."/>
            <person name="Yamauchi T."/>
            <person name="Tyson G.W."/>
            <person name="Hugenholtz P."/>
        </authorList>
    </citation>
    <scope>NUCLEOTIDE SEQUENCE [LARGE SCALE GENOMIC DNA]</scope>
</reference>
<dbReference type="Gene3D" id="3.40.50.2300">
    <property type="match status" value="1"/>
</dbReference>
<dbReference type="SUPFAM" id="SSF55874">
    <property type="entry name" value="ATPase domain of HSP90 chaperone/DNA topoisomerase II/histidine kinase"/>
    <property type="match status" value="1"/>
</dbReference>
<dbReference type="InterPro" id="IPR003661">
    <property type="entry name" value="HisK_dim/P_dom"/>
</dbReference>
<dbReference type="EC" id="2.7.13.3" evidence="2"/>
<dbReference type="Proteomes" id="UP000030661">
    <property type="component" value="Unassembled WGS sequence"/>
</dbReference>
<dbReference type="InterPro" id="IPR005467">
    <property type="entry name" value="His_kinase_dom"/>
</dbReference>
<dbReference type="Pfam" id="PF00512">
    <property type="entry name" value="HisKA"/>
    <property type="match status" value="1"/>
</dbReference>
<name>A0A081BTW1_VECG1</name>
<sequence length="490" mass="56072">MKYVNTVLIVDDDPGVRDTLKALLGREEYQLTFASCGQEALEKAQKVMPSVILLDVMMPEMDGFEVCQRLRAMPLLAEAPIIMLTACDDRNARLRGIQSGADDFLSKPFDREELRVRIRTILRLNRYRRLHQERAKFEWVVQHARDGYLIINDQDKIVYANSHARHFLGMSSKQQEHEAPARFLPLVRKQYLLVPEDAWKSWAEQSSYTPYPIRYLVRPESQSSEAFWLQVEVLELPSESKTEKVLRLLDVTPQIKAQRNRWGFHTMICHKLRTPLVGILGSLEFLMSHFSTLGDQELLDFVKMAYLSTQRLHSEIEDILQYLTASRRAKAGTECCVTELPPIIEETRQELQLKTIKIAISPTLPSSPLPLSRQAIKLILWEILENAVKFHPTRTPEVNVVITGSATQEICIQIQDNGITLSPFQLSQLWIPYYQAEKFSTGEISGMGLGLAMVATLIWEVGGQCQAYNRLDQPGLVIELHVPFLESQRS</sequence>
<dbReference type="SUPFAM" id="SSF55785">
    <property type="entry name" value="PYP-like sensor domain (PAS domain)"/>
    <property type="match status" value="1"/>
</dbReference>
<evidence type="ECO:0000256" key="7">
    <source>
        <dbReference type="ARBA" id="ARBA00023163"/>
    </source>
</evidence>
<dbReference type="InterPro" id="IPR036890">
    <property type="entry name" value="HATPase_C_sf"/>
</dbReference>
<dbReference type="InterPro" id="IPR001789">
    <property type="entry name" value="Sig_transdc_resp-reg_receiver"/>
</dbReference>
<feature type="domain" description="Response regulatory" evidence="10">
    <location>
        <begin position="6"/>
        <end position="122"/>
    </location>
</feature>
<dbReference type="Gene3D" id="3.30.565.10">
    <property type="entry name" value="Histidine kinase-like ATPase, C-terminal domain"/>
    <property type="match status" value="1"/>
</dbReference>
<evidence type="ECO:0000259" key="10">
    <source>
        <dbReference type="PROSITE" id="PS50110"/>
    </source>
</evidence>
<dbReference type="SMART" id="SM00387">
    <property type="entry name" value="HATPase_c"/>
    <property type="match status" value="1"/>
</dbReference>